<dbReference type="PANTHER" id="PTHR21228:SF40">
    <property type="entry name" value="LD45607P"/>
    <property type="match status" value="1"/>
</dbReference>
<keyword evidence="2" id="KW-1185">Reference proteome</keyword>
<accession>A0ABP0L5N2</accession>
<name>A0ABP0L5N2_9DINO</name>
<sequence length="340" mass="36953">MSALFAMDCLLVRSPLWRCLATSAEHGAKLRMTRRIKGTRSIKELRMVAHEALMASYFDAIHASALYHQLACLQRATPPAELPSQLNGFCALQLRMEELLREGDVSPRVCANVLWSMAYLVDVLPSSSLLSALILHLPSKAGAMDAQQLSNSLWATAQLCHSMPLVFSAGELQKMVLVLVAGISCKANDMIPQHLSNCMWATAQLKDLIPDVLKLVPTLVARIPAQVERMIPQHLANCMWAAARLRLSAASDVANLVPALAGQIGRKAGQMNRQELSNCIWASAHLLDVAPGHLAKLVPILVVQICRHSTPMIPQQVSTSLWAAAILKNSTPESQNGGSK</sequence>
<protein>
    <submittedName>
        <fullName evidence="1">Uncharacterized protein</fullName>
    </submittedName>
</protein>
<gene>
    <name evidence="1" type="ORF">SCF082_LOCUS20730</name>
</gene>
<dbReference type="EMBL" id="CAXAMM010014536">
    <property type="protein sequence ID" value="CAK9034067.1"/>
    <property type="molecule type" value="Genomic_DNA"/>
</dbReference>
<dbReference type="PANTHER" id="PTHR21228">
    <property type="entry name" value="FAST LEU-RICH DOMAIN-CONTAINING"/>
    <property type="match status" value="1"/>
</dbReference>
<dbReference type="InterPro" id="IPR050870">
    <property type="entry name" value="FAST_kinase"/>
</dbReference>
<evidence type="ECO:0000313" key="1">
    <source>
        <dbReference type="EMBL" id="CAK9034067.1"/>
    </source>
</evidence>
<comment type="caution">
    <text evidence="1">The sequence shown here is derived from an EMBL/GenBank/DDBJ whole genome shotgun (WGS) entry which is preliminary data.</text>
</comment>
<reference evidence="1 2" key="1">
    <citation type="submission" date="2024-02" db="EMBL/GenBank/DDBJ databases">
        <authorList>
            <person name="Chen Y."/>
            <person name="Shah S."/>
            <person name="Dougan E. K."/>
            <person name="Thang M."/>
            <person name="Chan C."/>
        </authorList>
    </citation>
    <scope>NUCLEOTIDE SEQUENCE [LARGE SCALE GENOMIC DNA]</scope>
</reference>
<dbReference type="Proteomes" id="UP001642464">
    <property type="component" value="Unassembled WGS sequence"/>
</dbReference>
<proteinExistence type="predicted"/>
<evidence type="ECO:0000313" key="2">
    <source>
        <dbReference type="Proteomes" id="UP001642464"/>
    </source>
</evidence>
<organism evidence="1 2">
    <name type="scientific">Durusdinium trenchii</name>
    <dbReference type="NCBI Taxonomy" id="1381693"/>
    <lineage>
        <taxon>Eukaryota</taxon>
        <taxon>Sar</taxon>
        <taxon>Alveolata</taxon>
        <taxon>Dinophyceae</taxon>
        <taxon>Suessiales</taxon>
        <taxon>Symbiodiniaceae</taxon>
        <taxon>Durusdinium</taxon>
    </lineage>
</organism>